<proteinExistence type="predicted"/>
<name>A0AAE1SQ02_9SOLA</name>
<evidence type="ECO:0000313" key="1">
    <source>
        <dbReference type="EMBL" id="KAK4372606.1"/>
    </source>
</evidence>
<reference evidence="1" key="1">
    <citation type="submission" date="2023-12" db="EMBL/GenBank/DDBJ databases">
        <title>Genome assembly of Anisodus tanguticus.</title>
        <authorList>
            <person name="Wang Y.-J."/>
        </authorList>
    </citation>
    <scope>NUCLEOTIDE SEQUENCE</scope>
    <source>
        <strain evidence="1">KB-2021</strain>
        <tissue evidence="1">Leaf</tissue>
    </source>
</reference>
<sequence>MHCDGEYMKEIPCENEPTRDDEHLEREVATLQEDYDSVEIVEHKVLVDCELLEEEFIPISSLRPLNYVSEENEERLVLDVPKEYPHDHCFLYSYSNLDIVDFVVGDFQENAWIDTVKECRKKLRIILREQFTTQNEVKKEIKECILHIFLEEFGLMSSINNPKERKQ</sequence>
<protein>
    <submittedName>
        <fullName evidence="1">Uncharacterized protein</fullName>
    </submittedName>
</protein>
<evidence type="ECO:0000313" key="2">
    <source>
        <dbReference type="Proteomes" id="UP001291623"/>
    </source>
</evidence>
<dbReference type="Proteomes" id="UP001291623">
    <property type="component" value="Unassembled WGS sequence"/>
</dbReference>
<keyword evidence="2" id="KW-1185">Reference proteome</keyword>
<organism evidence="1 2">
    <name type="scientific">Anisodus tanguticus</name>
    <dbReference type="NCBI Taxonomy" id="243964"/>
    <lineage>
        <taxon>Eukaryota</taxon>
        <taxon>Viridiplantae</taxon>
        <taxon>Streptophyta</taxon>
        <taxon>Embryophyta</taxon>
        <taxon>Tracheophyta</taxon>
        <taxon>Spermatophyta</taxon>
        <taxon>Magnoliopsida</taxon>
        <taxon>eudicotyledons</taxon>
        <taxon>Gunneridae</taxon>
        <taxon>Pentapetalae</taxon>
        <taxon>asterids</taxon>
        <taxon>lamiids</taxon>
        <taxon>Solanales</taxon>
        <taxon>Solanaceae</taxon>
        <taxon>Solanoideae</taxon>
        <taxon>Hyoscyameae</taxon>
        <taxon>Anisodus</taxon>
    </lineage>
</organism>
<dbReference type="EMBL" id="JAVYJV010000004">
    <property type="protein sequence ID" value="KAK4372606.1"/>
    <property type="molecule type" value="Genomic_DNA"/>
</dbReference>
<dbReference type="AlphaFoldDB" id="A0AAE1SQ02"/>
<gene>
    <name evidence="1" type="ORF">RND71_007990</name>
</gene>
<accession>A0AAE1SQ02</accession>
<comment type="caution">
    <text evidence="1">The sequence shown here is derived from an EMBL/GenBank/DDBJ whole genome shotgun (WGS) entry which is preliminary data.</text>
</comment>